<comment type="caution">
    <text evidence="1">The sequence shown here is derived from an EMBL/GenBank/DDBJ whole genome shotgun (WGS) entry which is preliminary data.</text>
</comment>
<dbReference type="RefSeq" id="WP_191700130.1">
    <property type="nucleotide sequence ID" value="NZ_JACSPZ010000004.1"/>
</dbReference>
<organism evidence="1 2">
    <name type="scientific">Solibacillus faecavium</name>
    <dbReference type="NCBI Taxonomy" id="2762221"/>
    <lineage>
        <taxon>Bacteria</taxon>
        <taxon>Bacillati</taxon>
        <taxon>Bacillota</taxon>
        <taxon>Bacilli</taxon>
        <taxon>Bacillales</taxon>
        <taxon>Caryophanaceae</taxon>
        <taxon>Solibacillus</taxon>
    </lineage>
</organism>
<evidence type="ECO:0000313" key="2">
    <source>
        <dbReference type="Proteomes" id="UP000619101"/>
    </source>
</evidence>
<accession>A0ABR8XZ17</accession>
<name>A0ABR8XZ17_9BACL</name>
<reference evidence="1 2" key="1">
    <citation type="submission" date="2020-08" db="EMBL/GenBank/DDBJ databases">
        <title>A Genomic Blueprint of the Chicken Gut Microbiome.</title>
        <authorList>
            <person name="Gilroy R."/>
            <person name="Ravi A."/>
            <person name="Getino M."/>
            <person name="Pursley I."/>
            <person name="Horton D.L."/>
            <person name="Alikhan N.-F."/>
            <person name="Baker D."/>
            <person name="Gharbi K."/>
            <person name="Hall N."/>
            <person name="Watson M."/>
            <person name="Adriaenssens E.M."/>
            <person name="Foster-Nyarko E."/>
            <person name="Jarju S."/>
            <person name="Secka A."/>
            <person name="Antonio M."/>
            <person name="Oren A."/>
            <person name="Chaudhuri R."/>
            <person name="La Ragione R.M."/>
            <person name="Hildebrand F."/>
            <person name="Pallen M.J."/>
        </authorList>
    </citation>
    <scope>NUCLEOTIDE SEQUENCE [LARGE SCALE GENOMIC DNA]</scope>
    <source>
        <strain evidence="1 2">A46</strain>
    </source>
</reference>
<protein>
    <submittedName>
        <fullName evidence="1">Uncharacterized protein</fullName>
    </submittedName>
</protein>
<sequence>MMALLLAQRVILGKLEFEAVPSTLKLQVYEHLKDSGVEFLAGIYDPSAI</sequence>
<dbReference type="EMBL" id="JACSPZ010000004">
    <property type="protein sequence ID" value="MBD8037074.1"/>
    <property type="molecule type" value="Genomic_DNA"/>
</dbReference>
<gene>
    <name evidence="1" type="ORF">H9635_09985</name>
</gene>
<proteinExistence type="predicted"/>
<evidence type="ECO:0000313" key="1">
    <source>
        <dbReference type="EMBL" id="MBD8037074.1"/>
    </source>
</evidence>
<dbReference type="Proteomes" id="UP000619101">
    <property type="component" value="Unassembled WGS sequence"/>
</dbReference>
<keyword evidence="2" id="KW-1185">Reference proteome</keyword>